<evidence type="ECO:0000256" key="2">
    <source>
        <dbReference type="ARBA" id="ARBA00022723"/>
    </source>
</evidence>
<feature type="region of interest" description="Disordered" evidence="14">
    <location>
        <begin position="600"/>
        <end position="659"/>
    </location>
</feature>
<evidence type="ECO:0000256" key="10">
    <source>
        <dbReference type="ARBA" id="ARBA00037677"/>
    </source>
</evidence>
<dbReference type="CDD" id="cd22538">
    <property type="entry name" value="SP8_N"/>
    <property type="match status" value="1"/>
</dbReference>
<evidence type="ECO:0000256" key="8">
    <source>
        <dbReference type="ARBA" id="ARBA00023163"/>
    </source>
</evidence>
<dbReference type="InterPro" id="IPR013087">
    <property type="entry name" value="Znf_C2H2_type"/>
</dbReference>
<dbReference type="GO" id="GO:0045743">
    <property type="term" value="P:positive regulation of fibroblast growth factor receptor signaling pathway"/>
    <property type="evidence" value="ECO:0007669"/>
    <property type="project" value="UniProtKB-ARBA"/>
</dbReference>
<comment type="function">
    <text evidence="10">Transcription factor which plays a key role in limb development. Positively regulates FGF8 expression in the apical ectodermal ridge (AER) and contributes to limb outgrowth in embryos.</text>
</comment>
<dbReference type="GO" id="GO:0000981">
    <property type="term" value="F:DNA-binding transcription factor activity, RNA polymerase II-specific"/>
    <property type="evidence" value="ECO:0007669"/>
    <property type="project" value="TreeGrafter"/>
</dbReference>
<evidence type="ECO:0000259" key="15">
    <source>
        <dbReference type="PROSITE" id="PS50157"/>
    </source>
</evidence>
<protein>
    <recommendedName>
        <fullName evidence="12">Transcription factor Sp8</fullName>
    </recommendedName>
</protein>
<evidence type="ECO:0000256" key="13">
    <source>
        <dbReference type="PROSITE-ProRule" id="PRU00042"/>
    </source>
</evidence>
<keyword evidence="4 13" id="KW-0863">Zinc-finger</keyword>
<organism evidence="16 17">
    <name type="scientific">Scophthalmus maximus</name>
    <name type="common">Turbot</name>
    <name type="synonym">Psetta maxima</name>
    <dbReference type="NCBI Taxonomy" id="52904"/>
    <lineage>
        <taxon>Eukaryota</taxon>
        <taxon>Metazoa</taxon>
        <taxon>Chordata</taxon>
        <taxon>Craniata</taxon>
        <taxon>Vertebrata</taxon>
        <taxon>Euteleostomi</taxon>
        <taxon>Actinopterygii</taxon>
        <taxon>Neopterygii</taxon>
        <taxon>Teleostei</taxon>
        <taxon>Neoteleostei</taxon>
        <taxon>Acanthomorphata</taxon>
        <taxon>Carangaria</taxon>
        <taxon>Pleuronectiformes</taxon>
        <taxon>Pleuronectoidei</taxon>
        <taxon>Scophthalmidae</taxon>
        <taxon>Scophthalmus</taxon>
    </lineage>
</organism>
<dbReference type="FunFam" id="3.30.160.60:FF:000077">
    <property type="entry name" value="Sp8 transcription factor"/>
    <property type="match status" value="1"/>
</dbReference>
<feature type="region of interest" description="Disordered" evidence="14">
    <location>
        <begin position="54"/>
        <end position="78"/>
    </location>
</feature>
<dbReference type="FunFam" id="3.30.160.60:FF:000014">
    <property type="entry name" value="Transcription factor Sp3"/>
    <property type="match status" value="1"/>
</dbReference>
<dbReference type="Proteomes" id="UP000246464">
    <property type="component" value="Chromosome 1"/>
</dbReference>
<evidence type="ECO:0000256" key="7">
    <source>
        <dbReference type="ARBA" id="ARBA00023125"/>
    </source>
</evidence>
<feature type="domain" description="C2H2-type" evidence="15">
    <location>
        <begin position="524"/>
        <end position="553"/>
    </location>
</feature>
<dbReference type="AlphaFoldDB" id="A0A2U9AYI6"/>
<dbReference type="PANTHER" id="PTHR23235:SF25">
    <property type="entry name" value="TRANSCRIPTION FACTOR SP8"/>
    <property type="match status" value="1"/>
</dbReference>
<dbReference type="FunFam" id="3.30.160.60:FF:000026">
    <property type="entry name" value="Transcription factor Sp3"/>
    <property type="match status" value="1"/>
</dbReference>
<dbReference type="SMART" id="SM00355">
    <property type="entry name" value="ZnF_C2H2"/>
    <property type="match status" value="3"/>
</dbReference>
<proteinExistence type="inferred from homology"/>
<evidence type="ECO:0000313" key="17">
    <source>
        <dbReference type="Proteomes" id="UP000246464"/>
    </source>
</evidence>
<evidence type="ECO:0000256" key="9">
    <source>
        <dbReference type="ARBA" id="ARBA00023242"/>
    </source>
</evidence>
<feature type="domain" description="C2H2-type" evidence="15">
    <location>
        <begin position="584"/>
        <end position="611"/>
    </location>
</feature>
<evidence type="ECO:0000256" key="3">
    <source>
        <dbReference type="ARBA" id="ARBA00022737"/>
    </source>
</evidence>
<keyword evidence="2" id="KW-0479">Metal-binding</keyword>
<dbReference type="GO" id="GO:0000978">
    <property type="term" value="F:RNA polymerase II cis-regulatory region sequence-specific DNA binding"/>
    <property type="evidence" value="ECO:0007669"/>
    <property type="project" value="TreeGrafter"/>
</dbReference>
<name>A0A2U9AYI6_SCOMX</name>
<evidence type="ECO:0000256" key="11">
    <source>
        <dbReference type="ARBA" id="ARBA00038409"/>
    </source>
</evidence>
<gene>
    <name evidence="16" type="ORF">SMAX5B_012093</name>
</gene>
<dbReference type="EMBL" id="CP026243">
    <property type="protein sequence ID" value="AWO96752.1"/>
    <property type="molecule type" value="Genomic_DNA"/>
</dbReference>
<dbReference type="GO" id="GO:0008270">
    <property type="term" value="F:zinc ion binding"/>
    <property type="evidence" value="ECO:0007669"/>
    <property type="project" value="UniProtKB-KW"/>
</dbReference>
<dbReference type="SUPFAM" id="SSF57667">
    <property type="entry name" value="beta-beta-alpha zinc fingers"/>
    <property type="match status" value="2"/>
</dbReference>
<keyword evidence="7" id="KW-0238">DNA-binding</keyword>
<keyword evidence="9" id="KW-0539">Nucleus</keyword>
<feature type="domain" description="C2H2-type" evidence="15">
    <location>
        <begin position="554"/>
        <end position="583"/>
    </location>
</feature>
<evidence type="ECO:0000256" key="4">
    <source>
        <dbReference type="ARBA" id="ARBA00022771"/>
    </source>
</evidence>
<comment type="similarity">
    <text evidence="11">Belongs to the Sp1 C2H2-type zinc-finger protein family.</text>
</comment>
<feature type="compositionally biased region" description="Gly residues" evidence="14">
    <location>
        <begin position="610"/>
        <end position="622"/>
    </location>
</feature>
<dbReference type="Pfam" id="PF00096">
    <property type="entry name" value="zf-C2H2"/>
    <property type="match status" value="3"/>
</dbReference>
<evidence type="ECO:0000256" key="5">
    <source>
        <dbReference type="ARBA" id="ARBA00022833"/>
    </source>
</evidence>
<dbReference type="PROSITE" id="PS00028">
    <property type="entry name" value="ZINC_FINGER_C2H2_1"/>
    <property type="match status" value="3"/>
</dbReference>
<evidence type="ECO:0000256" key="1">
    <source>
        <dbReference type="ARBA" id="ARBA00004123"/>
    </source>
</evidence>
<feature type="region of interest" description="Disordered" evidence="14">
    <location>
        <begin position="459"/>
        <end position="492"/>
    </location>
</feature>
<dbReference type="Gene3D" id="3.30.160.60">
    <property type="entry name" value="Classic Zinc Finger"/>
    <property type="match status" value="3"/>
</dbReference>
<keyword evidence="5" id="KW-0862">Zinc</keyword>
<dbReference type="PROSITE" id="PS50157">
    <property type="entry name" value="ZINC_FINGER_C2H2_2"/>
    <property type="match status" value="3"/>
</dbReference>
<evidence type="ECO:0000256" key="12">
    <source>
        <dbReference type="ARBA" id="ARBA00039365"/>
    </source>
</evidence>
<reference evidence="16 17" key="1">
    <citation type="submission" date="2017-12" db="EMBL/GenBank/DDBJ databases">
        <title>Integrating genomic resources of turbot (Scophthalmus maximus) in depth evaluation of genetic and physical mapping variation across individuals.</title>
        <authorList>
            <person name="Martinez P."/>
        </authorList>
    </citation>
    <scope>NUCLEOTIDE SEQUENCE [LARGE SCALE GENOMIC DNA]</scope>
</reference>
<keyword evidence="8" id="KW-0804">Transcription</keyword>
<keyword evidence="6" id="KW-0805">Transcription regulation</keyword>
<dbReference type="PANTHER" id="PTHR23235">
    <property type="entry name" value="KRUEPPEL-LIKE TRANSCRIPTION FACTOR"/>
    <property type="match status" value="1"/>
</dbReference>
<feature type="compositionally biased region" description="Polar residues" evidence="14">
    <location>
        <begin position="649"/>
        <end position="659"/>
    </location>
</feature>
<dbReference type="InterPro" id="IPR036236">
    <property type="entry name" value="Znf_C2H2_sf"/>
</dbReference>
<dbReference type="GO" id="GO:0035118">
    <property type="term" value="P:embryonic pectoral fin morphogenesis"/>
    <property type="evidence" value="ECO:0007669"/>
    <property type="project" value="UniProtKB-ARBA"/>
</dbReference>
<evidence type="ECO:0000313" key="16">
    <source>
        <dbReference type="EMBL" id="AWO96752.1"/>
    </source>
</evidence>
<comment type="subcellular location">
    <subcellularLocation>
        <location evidence="1">Nucleus</location>
    </subcellularLocation>
</comment>
<sequence>MVTRAESRELLVIRAEWRGGASPLPGMGHMDASCIETALLSHCPSESVGAADYTTQVSVTPERKSPAGRNQRLPPEQKPWNSWLIDTRQKLRAAQNNSVIMAAKGTGFEFDFMMASFTCLTGVHVARASGSGLDDSQSWCQSVSSAASLSGSVHGDCGAVRSSADLRGEGRSVGRCAAEPRSTVRSLFSLHCSRRHSDNVSIRLWEREKKTARSEEPRLGSTPLAMLAATCNKIGSPSPSPSAISDNSSSYGKGFHPWKRAAPSSCSLGSGLSGFGVSRNGAGISDSFGTNGSGGSSAFSLTPGASPGSHFGNDYSVFQASVSSSSQESSHQPVFISKVHTSVDSLQGIYPRMSVAHPYESWFKSSHPGIPTGDVGTSGASAWWDVGAGWIDVQNPNGAALQTSLHSGGLQTSLHSPLGGYNSDYSSLSHSAFSTSPSPHLLTTGQHLMDGFKPVLSSYPDTSPSPLTGAGGTMLSGGPPASLAGSPRSSARRYSGRATCDCPNCQEAERLGPAGASLRRKGLHSCHIPGCGKVYGKTSHLKAHLRWHTGERPFVCNWLFCGKRFTRSDELQRHLRTHTGEKRFACPVCNKRFMRSDHLSKHVKTHSAGGSAGSGSGGSGGKRGSDTDSEHSAPGSPPCHSPDLLHPPESTQGVGMNGL</sequence>
<dbReference type="STRING" id="52904.ENSSMAP00000000245"/>
<evidence type="ECO:0000256" key="14">
    <source>
        <dbReference type="SAM" id="MobiDB-lite"/>
    </source>
</evidence>
<dbReference type="GO" id="GO:0005634">
    <property type="term" value="C:nucleus"/>
    <property type="evidence" value="ECO:0007669"/>
    <property type="project" value="UniProtKB-SubCell"/>
</dbReference>
<keyword evidence="3" id="KW-0677">Repeat</keyword>
<keyword evidence="17" id="KW-1185">Reference proteome</keyword>
<accession>A0A2U9AYI6</accession>
<evidence type="ECO:0000256" key="6">
    <source>
        <dbReference type="ARBA" id="ARBA00023015"/>
    </source>
</evidence>